<dbReference type="Proteomes" id="UP001597468">
    <property type="component" value="Unassembled WGS sequence"/>
</dbReference>
<feature type="transmembrane region" description="Helical" evidence="1">
    <location>
        <begin position="201"/>
        <end position="223"/>
    </location>
</feature>
<keyword evidence="1" id="KW-1133">Transmembrane helix</keyword>
<gene>
    <name evidence="2" type="ORF">ACFSTG_00195</name>
</gene>
<keyword evidence="3" id="KW-1185">Reference proteome</keyword>
<evidence type="ECO:0000313" key="2">
    <source>
        <dbReference type="EMBL" id="MFD2516306.1"/>
    </source>
</evidence>
<reference evidence="3" key="1">
    <citation type="journal article" date="2019" name="Int. J. Syst. Evol. Microbiol.">
        <title>The Global Catalogue of Microorganisms (GCM) 10K type strain sequencing project: providing services to taxonomists for standard genome sequencing and annotation.</title>
        <authorList>
            <consortium name="The Broad Institute Genomics Platform"/>
            <consortium name="The Broad Institute Genome Sequencing Center for Infectious Disease"/>
            <person name="Wu L."/>
            <person name="Ma J."/>
        </authorList>
    </citation>
    <scope>NUCLEOTIDE SEQUENCE [LARGE SCALE GENOMIC DNA]</scope>
    <source>
        <strain evidence="3">KCTC 42585</strain>
    </source>
</reference>
<feature type="transmembrane region" description="Helical" evidence="1">
    <location>
        <begin position="171"/>
        <end position="189"/>
    </location>
</feature>
<comment type="caution">
    <text evidence="2">The sequence shown here is derived from an EMBL/GenBank/DDBJ whole genome shotgun (WGS) entry which is preliminary data.</text>
</comment>
<organism evidence="2 3">
    <name type="scientific">Salinimicrobium flavum</name>
    <dbReference type="NCBI Taxonomy" id="1737065"/>
    <lineage>
        <taxon>Bacteria</taxon>
        <taxon>Pseudomonadati</taxon>
        <taxon>Bacteroidota</taxon>
        <taxon>Flavobacteriia</taxon>
        <taxon>Flavobacteriales</taxon>
        <taxon>Flavobacteriaceae</taxon>
        <taxon>Salinimicrobium</taxon>
    </lineage>
</organism>
<evidence type="ECO:0000313" key="3">
    <source>
        <dbReference type="Proteomes" id="UP001597468"/>
    </source>
</evidence>
<keyword evidence="1" id="KW-0812">Transmembrane</keyword>
<protein>
    <submittedName>
        <fullName evidence="2">Uncharacterized protein</fullName>
    </submittedName>
</protein>
<sequence length="241" mass="28558">MLLERVNLRDRLESLRNKEIPEESLLAEVRKIFEAEEKKEEEILERLQNGDPDDIDGNELNIDLLESNRIFHISQIKKLCVDYRLRFLNTRYFKGELPGEAIIAIKDLERIHKSTLRGFRLIAPAKYFRLENADDPILFAPIGNGYFYLIHKWGKDIHPLRKIKMWPLRNLENLIVFSFFLSFFLTFGIREVFFSTYQETSQFLILFMYTFKSVIALTFFYGISLGKNFSSGNWNSKFYNA</sequence>
<keyword evidence="1" id="KW-0472">Membrane</keyword>
<name>A0ABW5IT77_9FLAO</name>
<dbReference type="EMBL" id="JBHULT010000003">
    <property type="protein sequence ID" value="MFD2516306.1"/>
    <property type="molecule type" value="Genomic_DNA"/>
</dbReference>
<dbReference type="RefSeq" id="WP_380747284.1">
    <property type="nucleotide sequence ID" value="NZ_JBHULT010000003.1"/>
</dbReference>
<accession>A0ABW5IT77</accession>
<proteinExistence type="predicted"/>
<evidence type="ECO:0000256" key="1">
    <source>
        <dbReference type="SAM" id="Phobius"/>
    </source>
</evidence>